<proteinExistence type="predicted"/>
<evidence type="ECO:0008006" key="4">
    <source>
        <dbReference type="Google" id="ProtNLM"/>
    </source>
</evidence>
<protein>
    <recommendedName>
        <fullName evidence="4">Ig-like domain-containing protein</fullName>
    </recommendedName>
</protein>
<gene>
    <name evidence="2" type="ORF">B7R21_06195</name>
</gene>
<accession>A0A3E0VXL5</accession>
<feature type="compositionally biased region" description="Polar residues" evidence="1">
    <location>
        <begin position="194"/>
        <end position="203"/>
    </location>
</feature>
<organism evidence="2 3">
    <name type="scientific">Subtercola boreus</name>
    <dbReference type="NCBI Taxonomy" id="120213"/>
    <lineage>
        <taxon>Bacteria</taxon>
        <taxon>Bacillati</taxon>
        <taxon>Actinomycetota</taxon>
        <taxon>Actinomycetes</taxon>
        <taxon>Micrococcales</taxon>
        <taxon>Microbacteriaceae</taxon>
        <taxon>Subtercola</taxon>
    </lineage>
</organism>
<feature type="region of interest" description="Disordered" evidence="1">
    <location>
        <begin position="184"/>
        <end position="203"/>
    </location>
</feature>
<evidence type="ECO:0000256" key="1">
    <source>
        <dbReference type="SAM" id="MobiDB-lite"/>
    </source>
</evidence>
<reference evidence="2 3" key="1">
    <citation type="submission" date="2017-04" db="EMBL/GenBank/DDBJ databases">
        <title>Comparative genome analysis of Subtercola boreus.</title>
        <authorList>
            <person name="Cho Y.-J."/>
            <person name="Cho A."/>
            <person name="Kim O.-S."/>
            <person name="Lee J.-I."/>
        </authorList>
    </citation>
    <scope>NUCLEOTIDE SEQUENCE [LARGE SCALE GENOMIC DNA]</scope>
    <source>
        <strain evidence="2 3">P27444</strain>
    </source>
</reference>
<dbReference type="AlphaFoldDB" id="A0A3E0VXL5"/>
<dbReference type="Proteomes" id="UP000256709">
    <property type="component" value="Unassembled WGS sequence"/>
</dbReference>
<comment type="caution">
    <text evidence="2">The sequence shown here is derived from an EMBL/GenBank/DDBJ whole genome shotgun (WGS) entry which is preliminary data.</text>
</comment>
<dbReference type="Gene3D" id="2.60.40.2700">
    <property type="match status" value="2"/>
</dbReference>
<dbReference type="EMBL" id="NBXA01000012">
    <property type="protein sequence ID" value="RFA14626.1"/>
    <property type="molecule type" value="Genomic_DNA"/>
</dbReference>
<name>A0A3E0VXL5_9MICO</name>
<sequence>MAAPVNTVRPAITGTTQVGSTLTVSSGTWSQPGLSYTYQWYLNGASIAGATKSTYTIDGSALGQKISARVNATSASYADASATTLATAVVSVGPRALSTAPPALSGAAQVGQVMKVTTGTWNTTGLTFAYAWYRDGVVISGATGSTHSVVAADRGHRITAQVTASRLGYNTATAKTAASATVLDAPPAKGTAKASPTATSTVQ</sequence>
<evidence type="ECO:0000313" key="3">
    <source>
        <dbReference type="Proteomes" id="UP000256709"/>
    </source>
</evidence>
<evidence type="ECO:0000313" key="2">
    <source>
        <dbReference type="EMBL" id="RFA14626.1"/>
    </source>
</evidence>